<dbReference type="InterPro" id="IPR027417">
    <property type="entry name" value="P-loop_NTPase"/>
</dbReference>
<evidence type="ECO:0000256" key="3">
    <source>
        <dbReference type="ARBA" id="ARBA00005043"/>
    </source>
</evidence>
<evidence type="ECO:0000256" key="5">
    <source>
        <dbReference type="ARBA" id="ARBA00020265"/>
    </source>
</evidence>
<keyword evidence="10" id="KW-1185">Reference proteome</keyword>
<protein>
    <recommendedName>
        <fullName evidence="5">Elongator complex protein 4</fullName>
    </recommendedName>
</protein>
<dbReference type="Pfam" id="PF05625">
    <property type="entry name" value="PAXNEB"/>
    <property type="match status" value="1"/>
</dbReference>
<organism evidence="9 10">
    <name type="scientific">Diploscapter pachys</name>
    <dbReference type="NCBI Taxonomy" id="2018661"/>
    <lineage>
        <taxon>Eukaryota</taxon>
        <taxon>Metazoa</taxon>
        <taxon>Ecdysozoa</taxon>
        <taxon>Nematoda</taxon>
        <taxon>Chromadorea</taxon>
        <taxon>Rhabditida</taxon>
        <taxon>Rhabditina</taxon>
        <taxon>Rhabditomorpha</taxon>
        <taxon>Rhabditoidea</taxon>
        <taxon>Rhabditidae</taxon>
        <taxon>Diploscapter</taxon>
    </lineage>
</organism>
<comment type="pathway">
    <text evidence="3">tRNA modification; 5-methoxycarbonylmethyl-2-thiouridine-tRNA biosynthesis.</text>
</comment>
<gene>
    <name evidence="9" type="ORF">WR25_14286</name>
</gene>
<reference evidence="9 10" key="1">
    <citation type="journal article" date="2017" name="Curr. Biol.">
        <title>Genome architecture and evolution of a unichromosomal asexual nematode.</title>
        <authorList>
            <person name="Fradin H."/>
            <person name="Zegar C."/>
            <person name="Gutwein M."/>
            <person name="Lucas J."/>
            <person name="Kovtun M."/>
            <person name="Corcoran D."/>
            <person name="Baugh L.R."/>
            <person name="Kiontke K."/>
            <person name="Gunsalus K."/>
            <person name="Fitch D.H."/>
            <person name="Piano F."/>
        </authorList>
    </citation>
    <scope>NUCLEOTIDE SEQUENCE [LARGE SCALE GENOMIC DNA]</scope>
    <source>
        <strain evidence="9">PF1309</strain>
    </source>
</reference>
<keyword evidence="8" id="KW-0539">Nucleus</keyword>
<evidence type="ECO:0000256" key="2">
    <source>
        <dbReference type="ARBA" id="ARBA00004496"/>
    </source>
</evidence>
<evidence type="ECO:0000256" key="8">
    <source>
        <dbReference type="ARBA" id="ARBA00023242"/>
    </source>
</evidence>
<dbReference type="InterPro" id="IPR008728">
    <property type="entry name" value="Elongator_complex_protein_4"/>
</dbReference>
<accession>A0A2A2KH07</accession>
<evidence type="ECO:0000313" key="9">
    <source>
        <dbReference type="EMBL" id="PAV73168.1"/>
    </source>
</evidence>
<evidence type="ECO:0000256" key="1">
    <source>
        <dbReference type="ARBA" id="ARBA00004123"/>
    </source>
</evidence>
<dbReference type="PANTHER" id="PTHR12896">
    <property type="entry name" value="PAX6 NEIGHBOR PROTEIN PAXNEB"/>
    <property type="match status" value="1"/>
</dbReference>
<comment type="similarity">
    <text evidence="4">Belongs to the ELP4 family.</text>
</comment>
<dbReference type="EMBL" id="LIAE01008638">
    <property type="protein sequence ID" value="PAV73168.1"/>
    <property type="molecule type" value="Genomic_DNA"/>
</dbReference>
<keyword evidence="6" id="KW-0963">Cytoplasm</keyword>
<name>A0A2A2KH07_9BILA</name>
<sequence>MDIGDSARIEGCQLKARYIETSSGNSSIDELFGGGLPNSSIITLDEMSSKCYAPILAKYFLAEGKNHGHQLVVAGPGNFDKMDQYLKLPSLISNKDSESSITPSTSMSRDADDETMRIAWRYANTPQVESTVGKQKQAKNRYDLGKTEELQKENDFRLFYVSPEFDVSYQELYQKLQNLLQEDDFSKTKTERKIGKPLVKKFVRVVIDGMGLPIWKDDENFERFLAFLPNLTRNAYVIVYLLTNPSRLSEKRQRALEIASDGYIRLQAIEEEERKTMGPMDKFHGYFRIIKLPRLSAAGHFCPPVVDLVFELHRKSFDVKILHLPPAVGEDEVKAKNRPGQQMTLSCQNKDLEF</sequence>
<evidence type="ECO:0000256" key="7">
    <source>
        <dbReference type="ARBA" id="ARBA00022694"/>
    </source>
</evidence>
<dbReference type="GO" id="GO:0033588">
    <property type="term" value="C:elongator holoenzyme complex"/>
    <property type="evidence" value="ECO:0007669"/>
    <property type="project" value="InterPro"/>
</dbReference>
<comment type="subcellular location">
    <subcellularLocation>
        <location evidence="2">Cytoplasm</location>
    </subcellularLocation>
    <subcellularLocation>
        <location evidence="1">Nucleus</location>
    </subcellularLocation>
</comment>
<dbReference type="Proteomes" id="UP000218231">
    <property type="component" value="Unassembled WGS sequence"/>
</dbReference>
<evidence type="ECO:0000256" key="6">
    <source>
        <dbReference type="ARBA" id="ARBA00022490"/>
    </source>
</evidence>
<dbReference type="CDD" id="cd19494">
    <property type="entry name" value="Elp4"/>
    <property type="match status" value="1"/>
</dbReference>
<dbReference type="Gene3D" id="3.40.50.300">
    <property type="entry name" value="P-loop containing nucleotide triphosphate hydrolases"/>
    <property type="match status" value="1"/>
</dbReference>
<dbReference type="OrthoDB" id="289162at2759"/>
<evidence type="ECO:0000313" key="10">
    <source>
        <dbReference type="Proteomes" id="UP000218231"/>
    </source>
</evidence>
<dbReference type="GO" id="GO:0008023">
    <property type="term" value="C:transcription elongation factor complex"/>
    <property type="evidence" value="ECO:0007669"/>
    <property type="project" value="TreeGrafter"/>
</dbReference>
<evidence type="ECO:0000256" key="4">
    <source>
        <dbReference type="ARBA" id="ARBA00007573"/>
    </source>
</evidence>
<comment type="caution">
    <text evidence="9">The sequence shown here is derived from an EMBL/GenBank/DDBJ whole genome shotgun (WGS) entry which is preliminary data.</text>
</comment>
<dbReference type="GO" id="GO:0005737">
    <property type="term" value="C:cytoplasm"/>
    <property type="evidence" value="ECO:0007669"/>
    <property type="project" value="UniProtKB-SubCell"/>
</dbReference>
<dbReference type="UniPathway" id="UPA00988"/>
<dbReference type="AlphaFoldDB" id="A0A2A2KH07"/>
<dbReference type="GO" id="GO:0002098">
    <property type="term" value="P:tRNA wobble uridine modification"/>
    <property type="evidence" value="ECO:0007669"/>
    <property type="project" value="InterPro"/>
</dbReference>
<dbReference type="PANTHER" id="PTHR12896:SF1">
    <property type="entry name" value="ELONGATOR COMPLEX PROTEIN 4"/>
    <property type="match status" value="1"/>
</dbReference>
<proteinExistence type="inferred from homology"/>
<dbReference type="STRING" id="2018661.A0A2A2KH07"/>
<keyword evidence="7" id="KW-0819">tRNA processing</keyword>